<comment type="caution">
    <text evidence="9">The sequence shown here is derived from an EMBL/GenBank/DDBJ whole genome shotgun (WGS) entry which is preliminary data.</text>
</comment>
<dbReference type="InterPro" id="IPR003593">
    <property type="entry name" value="AAA+_ATPase"/>
</dbReference>
<organism evidence="9 10">
    <name type="scientific">Undibacterium luofuense</name>
    <dbReference type="NCBI Taxonomy" id="2828733"/>
    <lineage>
        <taxon>Bacteria</taxon>
        <taxon>Pseudomonadati</taxon>
        <taxon>Pseudomonadota</taxon>
        <taxon>Betaproteobacteria</taxon>
        <taxon>Burkholderiales</taxon>
        <taxon>Oxalobacteraceae</taxon>
        <taxon>Undibacterium</taxon>
    </lineage>
</organism>
<dbReference type="AlphaFoldDB" id="A0A941DJF8"/>
<dbReference type="GO" id="GO:0006302">
    <property type="term" value="P:double-strand break repair"/>
    <property type="evidence" value="ECO:0007669"/>
    <property type="project" value="InterPro"/>
</dbReference>
<keyword evidence="7" id="KW-0472">Membrane</keyword>
<dbReference type="InterPro" id="IPR027417">
    <property type="entry name" value="P-loop_NTPase"/>
</dbReference>
<dbReference type="Pfam" id="PF13476">
    <property type="entry name" value="AAA_23"/>
    <property type="match status" value="1"/>
</dbReference>
<keyword evidence="2" id="KW-0813">Transport</keyword>
<proteinExistence type="predicted"/>
<dbReference type="SMART" id="SM00382">
    <property type="entry name" value="AAA"/>
    <property type="match status" value="1"/>
</dbReference>
<feature type="domain" description="AAA+ ATPase" evidence="8">
    <location>
        <begin position="39"/>
        <end position="213"/>
    </location>
</feature>
<evidence type="ECO:0000256" key="5">
    <source>
        <dbReference type="ARBA" id="ARBA00023004"/>
    </source>
</evidence>
<keyword evidence="4" id="KW-0410">Iron transport</keyword>
<dbReference type="Pfam" id="PF13304">
    <property type="entry name" value="AAA_21"/>
    <property type="match status" value="1"/>
</dbReference>
<sequence>MQTKPYLREVSLRHDILPSTEEYPFDISAIKNLDVLKFHSDVTFFVGENGSGKSTLLEAIALSVGFSPEGGTKNTLFQTAETVSQLHRYIKTAKSFRTPKDHYFLRAESFYNVATYVDELRDFGVISSYGGRSLHQCSHGEAFMALLTAKFRGNGLYLLDEPEAALSPSRQLAALSAIHQLVKEESQFIIATHSPILLAYPHAKIVLFDSSGLSEIQYEDTEHFAITRNFLNHYPHRLKTLLDE</sequence>
<reference evidence="9" key="1">
    <citation type="submission" date="2021-04" db="EMBL/GenBank/DDBJ databases">
        <title>novel species isolated from subtropical streams in China.</title>
        <authorList>
            <person name="Lu H."/>
        </authorList>
    </citation>
    <scope>NUCLEOTIDE SEQUENCE</scope>
    <source>
        <strain evidence="9">LFS511W</strain>
    </source>
</reference>
<dbReference type="InterPro" id="IPR051535">
    <property type="entry name" value="Siderophore_ABC-ATPase"/>
</dbReference>
<protein>
    <submittedName>
        <fullName evidence="9">AAA family ATPase</fullName>
    </submittedName>
</protein>
<name>A0A941DJF8_9BURK</name>
<dbReference type="GO" id="GO:0005524">
    <property type="term" value="F:ATP binding"/>
    <property type="evidence" value="ECO:0007669"/>
    <property type="project" value="InterPro"/>
</dbReference>
<dbReference type="GO" id="GO:0005886">
    <property type="term" value="C:plasma membrane"/>
    <property type="evidence" value="ECO:0007669"/>
    <property type="project" value="UniProtKB-SubCell"/>
</dbReference>
<evidence type="ECO:0000256" key="2">
    <source>
        <dbReference type="ARBA" id="ARBA00022448"/>
    </source>
</evidence>
<dbReference type="InterPro" id="IPR038729">
    <property type="entry name" value="Rad50/SbcC_AAA"/>
</dbReference>
<keyword evidence="5" id="KW-0408">Iron</keyword>
<evidence type="ECO:0000256" key="6">
    <source>
        <dbReference type="ARBA" id="ARBA00023065"/>
    </source>
</evidence>
<dbReference type="PANTHER" id="PTHR42771">
    <property type="entry name" value="IRON(3+)-HYDROXAMATE IMPORT ATP-BINDING PROTEIN FHUC"/>
    <property type="match status" value="1"/>
</dbReference>
<dbReference type="GO" id="GO:0016887">
    <property type="term" value="F:ATP hydrolysis activity"/>
    <property type="evidence" value="ECO:0007669"/>
    <property type="project" value="InterPro"/>
</dbReference>
<keyword evidence="6" id="KW-0406">Ion transport</keyword>
<accession>A0A941DJF8</accession>
<keyword evidence="10" id="KW-1185">Reference proteome</keyword>
<dbReference type="RefSeq" id="WP_212687236.1">
    <property type="nucleotide sequence ID" value="NZ_JAGSPN010000004.1"/>
</dbReference>
<comment type="subcellular location">
    <subcellularLocation>
        <location evidence="1">Cell membrane</location>
        <topology evidence="1">Peripheral membrane protein</topology>
    </subcellularLocation>
</comment>
<dbReference type="Gene3D" id="3.40.50.300">
    <property type="entry name" value="P-loop containing nucleotide triphosphate hydrolases"/>
    <property type="match status" value="2"/>
</dbReference>
<evidence type="ECO:0000313" key="9">
    <source>
        <dbReference type="EMBL" id="MBR7781878.1"/>
    </source>
</evidence>
<dbReference type="EMBL" id="JAGSPN010000004">
    <property type="protein sequence ID" value="MBR7781878.1"/>
    <property type="molecule type" value="Genomic_DNA"/>
</dbReference>
<evidence type="ECO:0000256" key="1">
    <source>
        <dbReference type="ARBA" id="ARBA00004202"/>
    </source>
</evidence>
<dbReference type="SUPFAM" id="SSF52540">
    <property type="entry name" value="P-loop containing nucleoside triphosphate hydrolases"/>
    <property type="match status" value="1"/>
</dbReference>
<evidence type="ECO:0000256" key="3">
    <source>
        <dbReference type="ARBA" id="ARBA00022475"/>
    </source>
</evidence>
<dbReference type="GO" id="GO:0006826">
    <property type="term" value="P:iron ion transport"/>
    <property type="evidence" value="ECO:0007669"/>
    <property type="project" value="UniProtKB-KW"/>
</dbReference>
<dbReference type="InterPro" id="IPR003959">
    <property type="entry name" value="ATPase_AAA_core"/>
</dbReference>
<evidence type="ECO:0000256" key="7">
    <source>
        <dbReference type="ARBA" id="ARBA00023136"/>
    </source>
</evidence>
<evidence type="ECO:0000259" key="8">
    <source>
        <dbReference type="SMART" id="SM00382"/>
    </source>
</evidence>
<evidence type="ECO:0000256" key="4">
    <source>
        <dbReference type="ARBA" id="ARBA00022496"/>
    </source>
</evidence>
<evidence type="ECO:0000313" key="10">
    <source>
        <dbReference type="Proteomes" id="UP000680067"/>
    </source>
</evidence>
<gene>
    <name evidence="9" type="ORF">KDM89_06990</name>
</gene>
<keyword evidence="3" id="KW-1003">Cell membrane</keyword>
<dbReference type="Proteomes" id="UP000680067">
    <property type="component" value="Unassembled WGS sequence"/>
</dbReference>
<dbReference type="PANTHER" id="PTHR42771:SF2">
    <property type="entry name" value="IRON(3+)-HYDROXAMATE IMPORT ATP-BINDING PROTEIN FHUC"/>
    <property type="match status" value="1"/>
</dbReference>